<dbReference type="InterPro" id="IPR057234">
    <property type="entry name" value="DUF7912"/>
</dbReference>
<sequence>MKCIFFFFTVKGIISRAREAAASYRGLASIQGNADTVSVNEETNSRKAVKSAVFFLESVVAESEICIWKIADVRKHRDPASKGRPLSRKQKDLRFKLPSSVRRKFSTRT</sequence>
<accession>A0A3P6HD91</accession>
<evidence type="ECO:0000259" key="1">
    <source>
        <dbReference type="Pfam" id="PF25498"/>
    </source>
</evidence>
<dbReference type="PANTHER" id="PTHR34544">
    <property type="entry name" value="OSJNBA0006B20.18 PROTEIN"/>
    <property type="match status" value="1"/>
</dbReference>
<dbReference type="EMBL" id="LR031880">
    <property type="protein sequence ID" value="VDD63909.1"/>
    <property type="molecule type" value="Genomic_DNA"/>
</dbReference>
<evidence type="ECO:0000313" key="2">
    <source>
        <dbReference type="EMBL" id="VDD63909.1"/>
    </source>
</evidence>
<dbReference type="PANTHER" id="PTHR34544:SF3">
    <property type="entry name" value="OS07G0155200 PROTEIN"/>
    <property type="match status" value="1"/>
</dbReference>
<protein>
    <recommendedName>
        <fullName evidence="1">DUF7912 domain-containing protein</fullName>
    </recommendedName>
</protein>
<dbReference type="AlphaFoldDB" id="A0A3P6HD91"/>
<organism evidence="2">
    <name type="scientific">Brassica oleracea</name>
    <name type="common">Wild cabbage</name>
    <dbReference type="NCBI Taxonomy" id="3712"/>
    <lineage>
        <taxon>Eukaryota</taxon>
        <taxon>Viridiplantae</taxon>
        <taxon>Streptophyta</taxon>
        <taxon>Embryophyta</taxon>
        <taxon>Tracheophyta</taxon>
        <taxon>Spermatophyta</taxon>
        <taxon>Magnoliopsida</taxon>
        <taxon>eudicotyledons</taxon>
        <taxon>Gunneridae</taxon>
        <taxon>Pentapetalae</taxon>
        <taxon>rosids</taxon>
        <taxon>malvids</taxon>
        <taxon>Brassicales</taxon>
        <taxon>Brassicaceae</taxon>
        <taxon>Brassiceae</taxon>
        <taxon>Brassica</taxon>
    </lineage>
</organism>
<proteinExistence type="predicted"/>
<dbReference type="Pfam" id="PF25498">
    <property type="entry name" value="DUF7912"/>
    <property type="match status" value="1"/>
</dbReference>
<name>A0A3P6HD91_BRAOL</name>
<feature type="domain" description="DUF7912" evidence="1">
    <location>
        <begin position="37"/>
        <end position="101"/>
    </location>
</feature>
<gene>
    <name evidence="2" type="ORF">BOLC6T39362H</name>
</gene>
<reference evidence="2" key="1">
    <citation type="submission" date="2018-11" db="EMBL/GenBank/DDBJ databases">
        <authorList>
            <consortium name="Genoscope - CEA"/>
            <person name="William W."/>
        </authorList>
    </citation>
    <scope>NUCLEOTIDE SEQUENCE</scope>
</reference>